<organism evidence="2 3">
    <name type="scientific">Streptococcus cristatus</name>
    <dbReference type="NCBI Taxonomy" id="45634"/>
    <lineage>
        <taxon>Bacteria</taxon>
        <taxon>Bacillati</taxon>
        <taxon>Bacillota</taxon>
        <taxon>Bacilli</taxon>
        <taxon>Lactobacillales</taxon>
        <taxon>Streptococcaceae</taxon>
        <taxon>Streptococcus</taxon>
    </lineage>
</organism>
<dbReference type="EMBL" id="RJNA01000006">
    <property type="protein sequence ID" value="RSI43779.1"/>
    <property type="molecule type" value="Genomic_DNA"/>
</dbReference>
<accession>A0A3R9I9S2</accession>
<keyword evidence="1" id="KW-0812">Transmembrane</keyword>
<name>A0A3R9I9S2_STRCR</name>
<dbReference type="Proteomes" id="UP000282617">
    <property type="component" value="Unassembled WGS sequence"/>
</dbReference>
<reference evidence="2 3" key="1">
    <citation type="submission" date="2018-11" db="EMBL/GenBank/DDBJ databases">
        <title>Species Designations Belie Phenotypic and Genotypic Heterogeneity in Oral Streptococci.</title>
        <authorList>
            <person name="Velsko I."/>
        </authorList>
    </citation>
    <scope>NUCLEOTIDE SEQUENCE [LARGE SCALE GENOMIC DNA]</scope>
    <source>
        <strain evidence="2 3">BCC51</strain>
    </source>
</reference>
<evidence type="ECO:0000256" key="1">
    <source>
        <dbReference type="SAM" id="Phobius"/>
    </source>
</evidence>
<comment type="caution">
    <text evidence="2">The sequence shown here is derived from an EMBL/GenBank/DDBJ whole genome shotgun (WGS) entry which is preliminary data.</text>
</comment>
<keyword evidence="1" id="KW-0472">Membrane</keyword>
<dbReference type="AlphaFoldDB" id="A0A3R9I9S2"/>
<gene>
    <name evidence="2" type="ORF">D8872_05120</name>
</gene>
<protein>
    <submittedName>
        <fullName evidence="2">Uncharacterized protein</fullName>
    </submittedName>
</protein>
<dbReference type="RefSeq" id="WP_048764458.1">
    <property type="nucleotide sequence ID" value="NZ_JASHFN010000001.1"/>
</dbReference>
<evidence type="ECO:0000313" key="2">
    <source>
        <dbReference type="EMBL" id="RSI43779.1"/>
    </source>
</evidence>
<feature type="transmembrane region" description="Helical" evidence="1">
    <location>
        <begin position="42"/>
        <end position="61"/>
    </location>
</feature>
<sequence length="71" mass="8422">MTIVLISVIIAFLYHKIAEHFKNSYIDCILFLSLILSHFIWDYYFLPIDIVIAFSGVYLLSNFFEKVRSKQ</sequence>
<proteinExistence type="predicted"/>
<keyword evidence="1" id="KW-1133">Transmembrane helix</keyword>
<evidence type="ECO:0000313" key="3">
    <source>
        <dbReference type="Proteomes" id="UP000282617"/>
    </source>
</evidence>